<name>A0ABD7FY20_9VIBR</name>
<protein>
    <submittedName>
        <fullName evidence="1">Uncharacterized protein</fullName>
    </submittedName>
</protein>
<sequence length="61" mass="6950">MAITDHSRCTTNTLTVLSALVFEPRPALWAGLVLAKRREFRRCPNCPKSPRVKWCVKTHGE</sequence>
<accession>A0ABD7FY20</accession>
<dbReference type="EMBL" id="QKKU01000020">
    <property type="protein sequence ID" value="RBM71299.1"/>
    <property type="molecule type" value="Genomic_DNA"/>
</dbReference>
<dbReference type="AlphaFoldDB" id="A0ABD7FY20"/>
<gene>
    <name evidence="1" type="ORF">DLR72_04300</name>
</gene>
<evidence type="ECO:0000313" key="2">
    <source>
        <dbReference type="Proteomes" id="UP000252199"/>
    </source>
</evidence>
<dbReference type="Proteomes" id="UP000252199">
    <property type="component" value="Unassembled WGS sequence"/>
</dbReference>
<proteinExistence type="predicted"/>
<reference evidence="1 2" key="1">
    <citation type="submission" date="2018-06" db="EMBL/GenBank/DDBJ databases">
        <title>Draft genome sequences of nine Vibrio sp. clinical isolates from across the United States representing the closest known relative of Vibrio cholerae.</title>
        <authorList>
            <person name="Islam M.T."/>
            <person name="Liang K."/>
            <person name="Im M.S."/>
            <person name="Winkjer J."/>
            <person name="Busby S."/>
            <person name="Batra D."/>
            <person name="Rowe L."/>
            <person name="Tarr C.L."/>
            <person name="Boucher Y."/>
        </authorList>
    </citation>
    <scope>NUCLEOTIDE SEQUENCE [LARGE SCALE GENOMIC DNA]</scope>
    <source>
        <strain evidence="1 2">2017V-1110</strain>
    </source>
</reference>
<organism evidence="1 2">
    <name type="scientific">Vibrio paracholerae</name>
    <dbReference type="NCBI Taxonomy" id="650003"/>
    <lineage>
        <taxon>Bacteria</taxon>
        <taxon>Pseudomonadati</taxon>
        <taxon>Pseudomonadota</taxon>
        <taxon>Gammaproteobacteria</taxon>
        <taxon>Vibrionales</taxon>
        <taxon>Vibrionaceae</taxon>
        <taxon>Vibrio</taxon>
    </lineage>
</organism>
<comment type="caution">
    <text evidence="1">The sequence shown here is derived from an EMBL/GenBank/DDBJ whole genome shotgun (WGS) entry which is preliminary data.</text>
</comment>
<evidence type="ECO:0000313" key="1">
    <source>
        <dbReference type="EMBL" id="RBM71299.1"/>
    </source>
</evidence>